<keyword evidence="4 6" id="KW-1133">Transmembrane helix</keyword>
<dbReference type="Proteomes" id="UP001634394">
    <property type="component" value="Unassembled WGS sequence"/>
</dbReference>
<dbReference type="EMBL" id="JBJQND010000006">
    <property type="protein sequence ID" value="KAL3874034.1"/>
    <property type="molecule type" value="Genomic_DNA"/>
</dbReference>
<keyword evidence="8" id="KW-1185">Reference proteome</keyword>
<proteinExistence type="inferred from homology"/>
<dbReference type="PANTHER" id="PTHR28599">
    <property type="entry name" value="SMALL INTEGRAL MEMBRANE PROTEIN 12"/>
    <property type="match status" value="1"/>
</dbReference>
<comment type="caution">
    <text evidence="7">The sequence shown here is derived from an EMBL/GenBank/DDBJ whole genome shotgun (WGS) entry which is preliminary data.</text>
</comment>
<feature type="transmembrane region" description="Helical" evidence="6">
    <location>
        <begin position="12"/>
        <end position="32"/>
    </location>
</feature>
<evidence type="ECO:0000313" key="7">
    <source>
        <dbReference type="EMBL" id="KAL3874035.1"/>
    </source>
</evidence>
<dbReference type="EMBL" id="JBJQND010000006">
    <property type="protein sequence ID" value="KAL3874039.1"/>
    <property type="molecule type" value="Genomic_DNA"/>
</dbReference>
<dbReference type="GO" id="GO:0016020">
    <property type="term" value="C:membrane"/>
    <property type="evidence" value="ECO:0007669"/>
    <property type="project" value="UniProtKB-SubCell"/>
</dbReference>
<reference evidence="7 8" key="1">
    <citation type="submission" date="2024-11" db="EMBL/GenBank/DDBJ databases">
        <title>Chromosome-level genome assembly of the freshwater bivalve Anodonta woodiana.</title>
        <authorList>
            <person name="Chen X."/>
        </authorList>
    </citation>
    <scope>NUCLEOTIDE SEQUENCE [LARGE SCALE GENOMIC DNA]</scope>
    <source>
        <strain evidence="7">MN2024</strain>
        <tissue evidence="7">Gills</tissue>
    </source>
</reference>
<evidence type="ECO:0000256" key="6">
    <source>
        <dbReference type="SAM" id="Phobius"/>
    </source>
</evidence>
<comment type="subcellular location">
    <subcellularLocation>
        <location evidence="1">Membrane</location>
        <topology evidence="1">Single-pass membrane protein</topology>
    </subcellularLocation>
</comment>
<dbReference type="Pfam" id="PF15990">
    <property type="entry name" value="UPF0767"/>
    <property type="match status" value="1"/>
</dbReference>
<evidence type="ECO:0000256" key="2">
    <source>
        <dbReference type="ARBA" id="ARBA00007304"/>
    </source>
</evidence>
<dbReference type="AlphaFoldDB" id="A0ABD3WKL5"/>
<dbReference type="InterPro" id="IPR031933">
    <property type="entry name" value="UPF0767"/>
</dbReference>
<dbReference type="EMBL" id="JBJQND010000006">
    <property type="protein sequence ID" value="KAL3874036.1"/>
    <property type="molecule type" value="Genomic_DNA"/>
</dbReference>
<evidence type="ECO:0000256" key="3">
    <source>
        <dbReference type="ARBA" id="ARBA00022692"/>
    </source>
</evidence>
<keyword evidence="5 6" id="KW-0472">Membrane</keyword>
<protein>
    <recommendedName>
        <fullName evidence="9">Small integral membrane protein 12</fullName>
    </recommendedName>
</protein>
<evidence type="ECO:0000256" key="4">
    <source>
        <dbReference type="ARBA" id="ARBA00022989"/>
    </source>
</evidence>
<dbReference type="EMBL" id="JBJQND010000006">
    <property type="protein sequence ID" value="KAL3874037.1"/>
    <property type="molecule type" value="Genomic_DNA"/>
</dbReference>
<comment type="similarity">
    <text evidence="2">Belongs to the SMIM12 family.</text>
</comment>
<keyword evidence="3 6" id="KW-0812">Transmembrane</keyword>
<sequence>MWPIIMGFMRTYAVYLTWPVAAVVGFIGYNTVEQFRNDTPWREKSVAEERDERKLKELENIKDVTSYTPLQLKNDVPKTVLGRNDIPKH</sequence>
<evidence type="ECO:0000256" key="1">
    <source>
        <dbReference type="ARBA" id="ARBA00004167"/>
    </source>
</evidence>
<dbReference type="EMBL" id="JBJQND010000006">
    <property type="protein sequence ID" value="KAL3874035.1"/>
    <property type="molecule type" value="Genomic_DNA"/>
</dbReference>
<gene>
    <name evidence="7" type="ORF">ACJMK2_037103</name>
</gene>
<dbReference type="PANTHER" id="PTHR28599:SF1">
    <property type="entry name" value="SMALL INTEGRAL MEMBRANE PROTEIN 12"/>
    <property type="match status" value="1"/>
</dbReference>
<evidence type="ECO:0000256" key="5">
    <source>
        <dbReference type="ARBA" id="ARBA00023136"/>
    </source>
</evidence>
<evidence type="ECO:0000313" key="8">
    <source>
        <dbReference type="Proteomes" id="UP001634394"/>
    </source>
</evidence>
<organism evidence="7 8">
    <name type="scientific">Sinanodonta woodiana</name>
    <name type="common">Chinese pond mussel</name>
    <name type="synonym">Anodonta woodiana</name>
    <dbReference type="NCBI Taxonomy" id="1069815"/>
    <lineage>
        <taxon>Eukaryota</taxon>
        <taxon>Metazoa</taxon>
        <taxon>Spiralia</taxon>
        <taxon>Lophotrochozoa</taxon>
        <taxon>Mollusca</taxon>
        <taxon>Bivalvia</taxon>
        <taxon>Autobranchia</taxon>
        <taxon>Heteroconchia</taxon>
        <taxon>Palaeoheterodonta</taxon>
        <taxon>Unionida</taxon>
        <taxon>Unionoidea</taxon>
        <taxon>Unionidae</taxon>
        <taxon>Unioninae</taxon>
        <taxon>Sinanodonta</taxon>
    </lineage>
</organism>
<accession>A0ABD3WKL5</accession>
<name>A0ABD3WKL5_SINWO</name>
<dbReference type="EMBL" id="JBJQND010000006">
    <property type="protein sequence ID" value="KAL3874038.1"/>
    <property type="molecule type" value="Genomic_DNA"/>
</dbReference>
<evidence type="ECO:0008006" key="9">
    <source>
        <dbReference type="Google" id="ProtNLM"/>
    </source>
</evidence>